<feature type="region of interest" description="Disordered" evidence="1">
    <location>
        <begin position="179"/>
        <end position="204"/>
    </location>
</feature>
<evidence type="ECO:0000256" key="1">
    <source>
        <dbReference type="SAM" id="MobiDB-lite"/>
    </source>
</evidence>
<evidence type="ECO:0000256" key="2">
    <source>
        <dbReference type="SAM" id="Phobius"/>
    </source>
</evidence>
<dbReference type="RefSeq" id="WP_074445779.1">
    <property type="nucleotide sequence ID" value="NZ_FMBM01000002.1"/>
</dbReference>
<dbReference type="SUPFAM" id="SSF58113">
    <property type="entry name" value="Apolipoprotein A-I"/>
    <property type="match status" value="1"/>
</dbReference>
<reference evidence="3 5" key="1">
    <citation type="submission" date="2015-09" db="EMBL/GenBank/DDBJ databases">
        <title>Identification and resolution of microdiversity through metagenomic sequencing of parallel consortia.</title>
        <authorList>
            <person name="Nelson W.C."/>
            <person name="Romine M.F."/>
            <person name="Lindemann S.R."/>
        </authorList>
    </citation>
    <scope>NUCLEOTIDE SEQUENCE [LARGE SCALE GENOMIC DNA]</scope>
    <source>
        <strain evidence="3">HL-109</strain>
    </source>
</reference>
<dbReference type="EMBL" id="LJSX01000005">
    <property type="protein sequence ID" value="KPQ11825.1"/>
    <property type="molecule type" value="Genomic_DNA"/>
</dbReference>
<keyword evidence="2" id="KW-1133">Transmembrane helix</keyword>
<gene>
    <name evidence="4" type="ORF">GA0071312_3231</name>
    <name evidence="3" type="ORF">HLUCCO17_04930</name>
</gene>
<evidence type="ECO:0000313" key="3">
    <source>
        <dbReference type="EMBL" id="KPQ11825.1"/>
    </source>
</evidence>
<organism evidence="3 5">
    <name type="scientific">Saliniramus fredricksonii</name>
    <dbReference type="NCBI Taxonomy" id="1653334"/>
    <lineage>
        <taxon>Bacteria</taxon>
        <taxon>Pseudomonadati</taxon>
        <taxon>Pseudomonadota</taxon>
        <taxon>Alphaproteobacteria</taxon>
        <taxon>Hyphomicrobiales</taxon>
        <taxon>Salinarimonadaceae</taxon>
        <taxon>Saliniramus</taxon>
    </lineage>
</organism>
<dbReference type="Proteomes" id="UP000182800">
    <property type="component" value="Unassembled WGS sequence"/>
</dbReference>
<feature type="transmembrane region" description="Helical" evidence="2">
    <location>
        <begin position="156"/>
        <end position="174"/>
    </location>
</feature>
<dbReference type="EMBL" id="FMBM01000002">
    <property type="protein sequence ID" value="SCC82250.1"/>
    <property type="molecule type" value="Genomic_DNA"/>
</dbReference>
<sequence length="204" mass="23601">MADDKDKNAPDEGQEIPNPAGTYSARPSARIRQSARSASKIAEKARRQARHEVEEELESLRAQLDTYAEHADEATREAVEAARRRAREAYRDLRESAAETYDDLRERAEHGLDEAGEWAREHYEDAREWAHEHYDEAVDAGRRGYRRSRAYARQHPLAIGALGLAAGLVLGALLPRRDPPHPPRWYEPEHYGYERDPRRARRRW</sequence>
<feature type="compositionally biased region" description="Basic and acidic residues" evidence="1">
    <location>
        <begin position="179"/>
        <end position="197"/>
    </location>
</feature>
<keyword evidence="2" id="KW-0472">Membrane</keyword>
<evidence type="ECO:0000313" key="6">
    <source>
        <dbReference type="Proteomes" id="UP000182800"/>
    </source>
</evidence>
<evidence type="ECO:0000313" key="5">
    <source>
        <dbReference type="Proteomes" id="UP000050497"/>
    </source>
</evidence>
<keyword evidence="6" id="KW-1185">Reference proteome</keyword>
<comment type="caution">
    <text evidence="3">The sequence shown here is derived from an EMBL/GenBank/DDBJ whole genome shotgun (WGS) entry which is preliminary data.</text>
</comment>
<proteinExistence type="predicted"/>
<protein>
    <submittedName>
        <fullName evidence="4">Membrane-anchored ribosome-binding protein, inhibits growth in stationary phase, ElaB/YqjD/DUF883 family</fullName>
    </submittedName>
</protein>
<feature type="compositionally biased region" description="Basic and acidic residues" evidence="1">
    <location>
        <begin position="1"/>
        <end position="10"/>
    </location>
</feature>
<dbReference type="Gene3D" id="1.20.5.1230">
    <property type="entry name" value="Apolipoprotein A-I"/>
    <property type="match status" value="1"/>
</dbReference>
<feature type="region of interest" description="Disordered" evidence="1">
    <location>
        <begin position="1"/>
        <end position="56"/>
    </location>
</feature>
<evidence type="ECO:0000313" key="4">
    <source>
        <dbReference type="EMBL" id="SCC82250.1"/>
    </source>
</evidence>
<feature type="compositionally biased region" description="Low complexity" evidence="1">
    <location>
        <begin position="24"/>
        <end position="39"/>
    </location>
</feature>
<dbReference type="AlphaFoldDB" id="A0A0P8A2Z8"/>
<dbReference type="Proteomes" id="UP000050497">
    <property type="component" value="Unassembled WGS sequence"/>
</dbReference>
<reference evidence="4 6" key="2">
    <citation type="submission" date="2016-08" db="EMBL/GenBank/DDBJ databases">
        <authorList>
            <person name="Varghese N."/>
            <person name="Submissions Spin"/>
        </authorList>
    </citation>
    <scope>NUCLEOTIDE SEQUENCE [LARGE SCALE GENOMIC DNA]</scope>
    <source>
        <strain evidence="4 6">HL-109</strain>
    </source>
</reference>
<keyword evidence="2" id="KW-0812">Transmembrane</keyword>
<feature type="compositionally biased region" description="Basic and acidic residues" evidence="1">
    <location>
        <begin position="41"/>
        <end position="53"/>
    </location>
</feature>
<accession>A0A0P8A2Z8</accession>
<name>A0A0P8A2Z8_9HYPH</name>
<dbReference type="STRING" id="1653334.GA0071312_3231"/>